<evidence type="ECO:0000256" key="3">
    <source>
        <dbReference type="RuleBase" id="RU367066"/>
    </source>
</evidence>
<keyword evidence="3" id="KW-0472">Membrane</keyword>
<keyword evidence="2" id="KW-0325">Glycoprotein</keyword>
<protein>
    <recommendedName>
        <fullName evidence="3">Zona pellucida sperm-binding protein 3</fullName>
    </recommendedName>
</protein>
<keyword evidence="3" id="KW-0964">Secreted</keyword>
<comment type="domain">
    <text evidence="3">The ZP domain is involved in the polymerization of the ZP proteins to form the zona pellucida.</text>
</comment>
<keyword evidence="3" id="KW-0272">Extracellular matrix</keyword>
<dbReference type="PANTHER" id="PTHR11576:SF2">
    <property type="entry name" value="ZONA PELLUCIDA SPERM-BINDING PROTEIN 3"/>
    <property type="match status" value="1"/>
</dbReference>
<comment type="subcellular location">
    <subcellularLocation>
        <location evidence="3">Zona pellucida</location>
    </subcellularLocation>
    <subcellularLocation>
        <location evidence="3">Cell membrane</location>
        <topology evidence="3">Single-pass type I membrane protein</topology>
    </subcellularLocation>
</comment>
<dbReference type="GO" id="GO:0032190">
    <property type="term" value="F:acrosin binding"/>
    <property type="evidence" value="ECO:0007669"/>
    <property type="project" value="TreeGrafter"/>
</dbReference>
<feature type="transmembrane region" description="Helical" evidence="3">
    <location>
        <begin position="351"/>
        <end position="373"/>
    </location>
</feature>
<dbReference type="GeneTree" id="ENSGT01030000234567"/>
<feature type="chain" id="PRO_5034823480" description="Zona pellucida sperm-binding protein 3" evidence="3">
    <location>
        <begin position="22"/>
        <end position="384"/>
    </location>
</feature>
<proteinExistence type="inferred from homology"/>
<dbReference type="InterPro" id="IPR048290">
    <property type="entry name" value="ZP_chr"/>
</dbReference>
<dbReference type="Gene3D" id="2.60.40.3210">
    <property type="entry name" value="Zona pellucida, ZP-N domain"/>
    <property type="match status" value="1"/>
</dbReference>
<dbReference type="GO" id="GO:0005886">
    <property type="term" value="C:plasma membrane"/>
    <property type="evidence" value="ECO:0007669"/>
    <property type="project" value="UniProtKB-SubCell"/>
</dbReference>
<dbReference type="PRINTS" id="PR00023">
    <property type="entry name" value="ZPELLUCIDA"/>
</dbReference>
<evidence type="ECO:0000259" key="4">
    <source>
        <dbReference type="PROSITE" id="PS51034"/>
    </source>
</evidence>
<comment type="PTM">
    <text evidence="3">Proteolytically cleaved before the transmembrane segment to yield the secreted ectodomain incorporated in the zona pellucida.</text>
</comment>
<dbReference type="GO" id="GO:0035805">
    <property type="term" value="C:egg coat"/>
    <property type="evidence" value="ECO:0007669"/>
    <property type="project" value="UniProtKB-SubCell"/>
</dbReference>
<comment type="similarity">
    <text evidence="3">Belongs to the ZP domain family. ZPC subfamily.</text>
</comment>
<keyword evidence="3" id="KW-1003">Cell membrane</keyword>
<dbReference type="PANTHER" id="PTHR11576">
    <property type="entry name" value="ZONA PELLUCIDA SPERM-BINDING PROTEIN 3"/>
    <property type="match status" value="1"/>
</dbReference>
<organism evidence="5 6">
    <name type="scientific">Erpetoichthys calabaricus</name>
    <name type="common">Rope fish</name>
    <name type="synonym">Calamoichthys calabaricus</name>
    <dbReference type="NCBI Taxonomy" id="27687"/>
    <lineage>
        <taxon>Eukaryota</taxon>
        <taxon>Metazoa</taxon>
        <taxon>Chordata</taxon>
        <taxon>Craniata</taxon>
        <taxon>Vertebrata</taxon>
        <taxon>Euteleostomi</taxon>
        <taxon>Actinopterygii</taxon>
        <taxon>Polypteriformes</taxon>
        <taxon>Polypteridae</taxon>
        <taxon>Erpetoichthys</taxon>
    </lineage>
</organism>
<dbReference type="SMART" id="SM00241">
    <property type="entry name" value="ZP"/>
    <property type="match status" value="1"/>
</dbReference>
<feature type="domain" description="ZP" evidence="4">
    <location>
        <begin position="56"/>
        <end position="294"/>
    </location>
</feature>
<evidence type="ECO:0000313" key="6">
    <source>
        <dbReference type="Proteomes" id="UP000694620"/>
    </source>
</evidence>
<dbReference type="PROSITE" id="PS51034">
    <property type="entry name" value="ZP_2"/>
    <property type="match status" value="1"/>
</dbReference>
<evidence type="ECO:0000256" key="1">
    <source>
        <dbReference type="ARBA" id="ARBA00023157"/>
    </source>
</evidence>
<dbReference type="FunFam" id="2.60.40.4100:FF:000002">
    <property type="entry name" value="Zona pellucida sperm-binding protein 3"/>
    <property type="match status" value="1"/>
</dbReference>
<dbReference type="Gene3D" id="2.60.40.4100">
    <property type="entry name" value="Zona pellucida, ZP-C domain"/>
    <property type="match status" value="1"/>
</dbReference>
<sequence>MLCKSQIAVVLMLFFFCDAFAQPRFKRRKVIAKHQKPAVVQFVEPRAGAPQTVTAQCTDSEVIVTISPDLLGIQKPVQSSDLSMGGCGVASLAGAQPFVTEAPLQGCGSTVEVSCCSALVLFLYCLKITISESYCMLHNVSGNALNPTWVPYTSTISAEDILGFSLVIMSSSPSNSFFLGDLINLQASVDSINLVPLRVFVDSCVATPVSNASAPAYTFIGNNGCFLNGRLTGSNSQFVSPRVAQSVMQFQLDAFRFYGLTTSSIFITCHLKVTLVSANVDSLNKDCSYNSALSQWSLVGGNNAVCSCCDTSCANPPPFRRGSGAPKHRPRRARKPFLLALFSGAGSQFQYSVLGAVVGVLAVLCVAILFFAYRKANAIANTKQ</sequence>
<evidence type="ECO:0000313" key="5">
    <source>
        <dbReference type="Ensembl" id="ENSECRP00000016540.1"/>
    </source>
</evidence>
<comment type="function">
    <text evidence="3">Component of the zona pellucida, an extracellular matrix surrounding oocytes which mediates sperm binding, induction of the acrosome reaction and prevents post-fertilization polyspermy. The zona pellucida is composed of 3 to 4 glycoproteins, ZP1, ZP2, ZP3, and ZP4. ZP3 is essential for sperm binding and zona matrix formation.</text>
</comment>
<dbReference type="Pfam" id="PF00100">
    <property type="entry name" value="Zona_pellucida"/>
    <property type="match status" value="1"/>
</dbReference>
<reference evidence="5" key="3">
    <citation type="submission" date="2025-09" db="UniProtKB">
        <authorList>
            <consortium name="Ensembl"/>
        </authorList>
    </citation>
    <scope>IDENTIFICATION</scope>
</reference>
<dbReference type="AlphaFoldDB" id="A0A8C4SEU6"/>
<accession>A0A8C4SEU6</accession>
<dbReference type="GO" id="GO:0035804">
    <property type="term" value="F:structural constituent of egg coat"/>
    <property type="evidence" value="ECO:0007669"/>
    <property type="project" value="UniProtKB-UniRule"/>
</dbReference>
<evidence type="ECO:0000256" key="2">
    <source>
        <dbReference type="ARBA" id="ARBA00023180"/>
    </source>
</evidence>
<dbReference type="Ensembl" id="ENSECRT00000016834.1">
    <property type="protein sequence ID" value="ENSECRP00000016540.1"/>
    <property type="gene ID" value="ENSECRG00000011007.1"/>
</dbReference>
<keyword evidence="3" id="KW-0732">Signal</keyword>
<reference evidence="5" key="2">
    <citation type="submission" date="2025-08" db="UniProtKB">
        <authorList>
            <consortium name="Ensembl"/>
        </authorList>
    </citation>
    <scope>IDENTIFICATION</scope>
</reference>
<dbReference type="InterPro" id="IPR055355">
    <property type="entry name" value="ZP-C"/>
</dbReference>
<keyword evidence="3" id="KW-1133">Transmembrane helix</keyword>
<keyword evidence="1 3" id="KW-1015">Disulfide bond</keyword>
<keyword evidence="3" id="KW-0165">Cleavage on pair of basic residues</keyword>
<name>A0A8C4SEU6_ERPCA</name>
<dbReference type="GO" id="GO:2000344">
    <property type="term" value="P:positive regulation of acrosome reaction"/>
    <property type="evidence" value="ECO:0007669"/>
    <property type="project" value="UniProtKB-UniRule"/>
</dbReference>
<dbReference type="InterPro" id="IPR001507">
    <property type="entry name" value="ZP_dom"/>
</dbReference>
<dbReference type="GO" id="GO:0035803">
    <property type="term" value="P:egg coat formation"/>
    <property type="evidence" value="ECO:0007669"/>
    <property type="project" value="UniProtKB-UniRule"/>
</dbReference>
<keyword evidence="6" id="KW-1185">Reference proteome</keyword>
<reference evidence="5" key="1">
    <citation type="submission" date="2021-06" db="EMBL/GenBank/DDBJ databases">
        <authorList>
            <consortium name="Wellcome Sanger Institute Data Sharing"/>
        </authorList>
    </citation>
    <scope>NUCLEOTIDE SEQUENCE [LARGE SCALE GENOMIC DNA]</scope>
</reference>
<dbReference type="GO" id="GO:0007339">
    <property type="term" value="P:binding of sperm to zona pellucida"/>
    <property type="evidence" value="ECO:0007669"/>
    <property type="project" value="UniProtKB-UniRule"/>
</dbReference>
<keyword evidence="3" id="KW-0812">Transmembrane</keyword>
<dbReference type="Proteomes" id="UP000694620">
    <property type="component" value="Chromosome 1"/>
</dbReference>
<feature type="signal peptide" evidence="3">
    <location>
        <begin position="1"/>
        <end position="21"/>
    </location>
</feature>
<dbReference type="InterPro" id="IPR042235">
    <property type="entry name" value="ZP-C_dom"/>
</dbReference>